<dbReference type="InterPro" id="IPR034549">
    <property type="entry name" value="SPACA6"/>
</dbReference>
<keyword evidence="2" id="KW-0472">Membrane</keyword>
<feature type="transmembrane region" description="Helical" evidence="2">
    <location>
        <begin position="474"/>
        <end position="497"/>
    </location>
</feature>
<dbReference type="PROSITE" id="PS50835">
    <property type="entry name" value="IG_LIKE"/>
    <property type="match status" value="1"/>
</dbReference>
<reference evidence="4" key="1">
    <citation type="submission" date="2021-05" db="EMBL/GenBank/DDBJ databases">
        <authorList>
            <person name="Tigano A."/>
        </authorList>
    </citation>
    <scope>NUCLEOTIDE SEQUENCE</scope>
</reference>
<dbReference type="SUPFAM" id="SSF48726">
    <property type="entry name" value="Immunoglobulin"/>
    <property type="match status" value="1"/>
</dbReference>
<proteinExistence type="predicted"/>
<dbReference type="OrthoDB" id="8960581at2759"/>
<name>A0A8S4BTE0_9TELE</name>
<protein>
    <submittedName>
        <fullName evidence="4">(Atlantic silverside) hypothetical protein</fullName>
    </submittedName>
</protein>
<feature type="non-terminal residue" evidence="4">
    <location>
        <position position="498"/>
    </location>
</feature>
<dbReference type="EMBL" id="CAJRST010038888">
    <property type="protein sequence ID" value="CAG6015722.1"/>
    <property type="molecule type" value="Genomic_DNA"/>
</dbReference>
<keyword evidence="5" id="KW-1185">Reference proteome</keyword>
<gene>
    <name evidence="4" type="ORF">MMEN_LOCUS19783</name>
</gene>
<evidence type="ECO:0000313" key="4">
    <source>
        <dbReference type="EMBL" id="CAG6015722.1"/>
    </source>
</evidence>
<feature type="region of interest" description="Disordered" evidence="1">
    <location>
        <begin position="110"/>
        <end position="145"/>
    </location>
</feature>
<keyword evidence="2" id="KW-0812">Transmembrane</keyword>
<evidence type="ECO:0000259" key="3">
    <source>
        <dbReference type="PROSITE" id="PS50835"/>
    </source>
</evidence>
<evidence type="ECO:0000313" key="5">
    <source>
        <dbReference type="Proteomes" id="UP000677803"/>
    </source>
</evidence>
<dbReference type="InterPro" id="IPR036179">
    <property type="entry name" value="Ig-like_dom_sf"/>
</dbReference>
<organism evidence="4 5">
    <name type="scientific">Menidia menidia</name>
    <name type="common">Atlantic silverside</name>
    <dbReference type="NCBI Taxonomy" id="238744"/>
    <lineage>
        <taxon>Eukaryota</taxon>
        <taxon>Metazoa</taxon>
        <taxon>Chordata</taxon>
        <taxon>Craniata</taxon>
        <taxon>Vertebrata</taxon>
        <taxon>Euteleostomi</taxon>
        <taxon>Actinopterygii</taxon>
        <taxon>Neopterygii</taxon>
        <taxon>Teleostei</taxon>
        <taxon>Neoteleostei</taxon>
        <taxon>Acanthomorphata</taxon>
        <taxon>Ovalentaria</taxon>
        <taxon>Atherinomorphae</taxon>
        <taxon>Atheriniformes</taxon>
        <taxon>Atherinopsidae</taxon>
        <taxon>Menidiinae</taxon>
        <taxon>Menidia</taxon>
    </lineage>
</organism>
<dbReference type="Proteomes" id="UP000677803">
    <property type="component" value="Unassembled WGS sequence"/>
</dbReference>
<keyword evidence="2" id="KW-1133">Transmembrane helix</keyword>
<evidence type="ECO:0000256" key="1">
    <source>
        <dbReference type="SAM" id="MobiDB-lite"/>
    </source>
</evidence>
<feature type="domain" description="Ig-like" evidence="3">
    <location>
        <begin position="348"/>
        <end position="432"/>
    </location>
</feature>
<dbReference type="InterPro" id="IPR007110">
    <property type="entry name" value="Ig-like_dom"/>
</dbReference>
<accession>A0A8S4BTE0</accession>
<feature type="region of interest" description="Disordered" evidence="1">
    <location>
        <begin position="72"/>
        <end position="92"/>
    </location>
</feature>
<sequence>MKPALHRNWSKHTFYINRSLRGADFLCPYGMFPLQSSACGGMKKREMVFEEEEMKQLWIKCHKAGVTERRRLKRESRKCAQSLPPSDDEQGHSRRYYSIAEFSVTKESSRSETEHWSSRDRRLGKMLEEKGRRKDDDESIKKREKEEEEKKLSVVGFVTAALRRQKVKRCIDVVSRDCQREEELRGRTESLWDGNEKKTVSLLSRPSLSCYQCFVDLTDSSRLCWGYVLTEYNIRNVDACFRKLDDIFNTNDGVIKAGKVGKGYDQKLKEILDAEILPLAKEFDQKLNEDTVYERRLQTAADNFIAAASKLPRGCFPPCACILYSSGFQSAGAEYNCITCQFDSCEFPLDCPVEEMKVLENSRSRMWCDVPFDLPNDIEVIWRFAEEVKTQQMEEFKEVTAGVDRLYSIPSVGLQHQGTYQCEIYSSHRSIVRLYFYITVTPQVVAGHTELQEIFDLSLLPGGRLLPTPGSPYIFLPLLQFHLIACLTTSLLLLLLCL</sequence>
<evidence type="ECO:0000256" key="2">
    <source>
        <dbReference type="SAM" id="Phobius"/>
    </source>
</evidence>
<dbReference type="GO" id="GO:0007342">
    <property type="term" value="P:fusion of sperm to egg plasma membrane involved in single fertilization"/>
    <property type="evidence" value="ECO:0007669"/>
    <property type="project" value="InterPro"/>
</dbReference>
<dbReference type="AlphaFoldDB" id="A0A8S4BTE0"/>
<dbReference type="PANTHER" id="PTHR37366">
    <property type="entry name" value="SPERM ACROSOME MEMBRANE-ASSOCIATED PROTEIN 6"/>
    <property type="match status" value="1"/>
</dbReference>
<dbReference type="PANTHER" id="PTHR37366:SF1">
    <property type="entry name" value="SPERM ACROSOME MEMBRANE-ASSOCIATED PROTEIN 6"/>
    <property type="match status" value="1"/>
</dbReference>
<comment type="caution">
    <text evidence="4">The sequence shown here is derived from an EMBL/GenBank/DDBJ whole genome shotgun (WGS) entry which is preliminary data.</text>
</comment>